<proteinExistence type="predicted"/>
<name>A0AAV4MHP9_CAEEX</name>
<dbReference type="EMBL" id="BPLR01002229">
    <property type="protein sequence ID" value="GIX71541.1"/>
    <property type="molecule type" value="Genomic_DNA"/>
</dbReference>
<keyword evidence="1" id="KW-0472">Membrane</keyword>
<reference evidence="1 2" key="1">
    <citation type="submission" date="2021-06" db="EMBL/GenBank/DDBJ databases">
        <title>Caerostris extrusa draft genome.</title>
        <authorList>
            <person name="Kono N."/>
            <person name="Arakawa K."/>
        </authorList>
    </citation>
    <scope>NUCLEOTIDE SEQUENCE [LARGE SCALE GENOMIC DNA]</scope>
</reference>
<dbReference type="Proteomes" id="UP001054945">
    <property type="component" value="Unassembled WGS sequence"/>
</dbReference>
<protein>
    <submittedName>
        <fullName evidence="1">Transmembrane protein 135</fullName>
    </submittedName>
</protein>
<dbReference type="AlphaFoldDB" id="A0AAV4MHP9"/>
<keyword evidence="2" id="KW-1185">Reference proteome</keyword>
<gene>
    <name evidence="1" type="primary">TMEM135_1</name>
    <name evidence="1" type="ORF">CEXT_523531</name>
</gene>
<accession>A0AAV4MHP9</accession>
<evidence type="ECO:0000313" key="1">
    <source>
        <dbReference type="EMBL" id="GIX71541.1"/>
    </source>
</evidence>
<keyword evidence="1" id="KW-0812">Transmembrane</keyword>
<comment type="caution">
    <text evidence="1">The sequence shown here is derived from an EMBL/GenBank/DDBJ whole genome shotgun (WGS) entry which is preliminary data.</text>
</comment>
<sequence length="178" mass="20148">MAGFLYLIKKNGYSKDIVSSIFRIILGKEEAKSNIKTVNMGWRPVVYHEVVSMGFMSGDLRFLRPFLISYLASTAIRCVAMSKQLLHSPAYLLLALADKRSIKLGLFLGGFSGTFKAVNCLLRWMVGKDDALYAIPGALLGWTLHEVLSKFHDIFIPNVETNRKQSIIRCRKRCYSSY</sequence>
<organism evidence="1 2">
    <name type="scientific">Caerostris extrusa</name>
    <name type="common">Bark spider</name>
    <name type="synonym">Caerostris bankana</name>
    <dbReference type="NCBI Taxonomy" id="172846"/>
    <lineage>
        <taxon>Eukaryota</taxon>
        <taxon>Metazoa</taxon>
        <taxon>Ecdysozoa</taxon>
        <taxon>Arthropoda</taxon>
        <taxon>Chelicerata</taxon>
        <taxon>Arachnida</taxon>
        <taxon>Araneae</taxon>
        <taxon>Araneomorphae</taxon>
        <taxon>Entelegynae</taxon>
        <taxon>Araneoidea</taxon>
        <taxon>Araneidae</taxon>
        <taxon>Caerostris</taxon>
    </lineage>
</organism>
<evidence type="ECO:0000313" key="2">
    <source>
        <dbReference type="Proteomes" id="UP001054945"/>
    </source>
</evidence>